<evidence type="ECO:0000259" key="2">
    <source>
        <dbReference type="Pfam" id="PF06911"/>
    </source>
</evidence>
<organism evidence="3">
    <name type="scientific">Petromyzon marinus</name>
    <name type="common">Sea lamprey</name>
    <dbReference type="NCBI Taxonomy" id="7757"/>
    <lineage>
        <taxon>Eukaryota</taxon>
        <taxon>Metazoa</taxon>
        <taxon>Chordata</taxon>
        <taxon>Craniata</taxon>
        <taxon>Vertebrata</taxon>
        <taxon>Cyclostomata</taxon>
        <taxon>Hyperoartia</taxon>
        <taxon>Petromyzontiformes</taxon>
        <taxon>Petromyzontidae</taxon>
        <taxon>Petromyzon</taxon>
    </lineage>
</organism>
<dbReference type="PANTHER" id="PTHR21068">
    <property type="entry name" value="SPARTIN"/>
    <property type="match status" value="1"/>
</dbReference>
<accession>S4S069</accession>
<dbReference type="Pfam" id="PF06911">
    <property type="entry name" value="Senescence"/>
    <property type="match status" value="1"/>
</dbReference>
<dbReference type="AlphaFoldDB" id="S4S069"/>
<dbReference type="GO" id="GO:0030514">
    <property type="term" value="P:negative regulation of BMP signaling pathway"/>
    <property type="evidence" value="ECO:0007669"/>
    <property type="project" value="TreeGrafter"/>
</dbReference>
<name>S4S069_PETMA</name>
<dbReference type="PANTHER" id="PTHR21068:SF43">
    <property type="entry name" value="SPARTIN"/>
    <property type="match status" value="1"/>
</dbReference>
<dbReference type="GeneTree" id="ENSGT00390000012235"/>
<protein>
    <submittedName>
        <fullName evidence="3">Spartin b</fullName>
    </submittedName>
</protein>
<feature type="region of interest" description="Disordered" evidence="1">
    <location>
        <begin position="351"/>
        <end position="395"/>
    </location>
</feature>
<reference evidence="3" key="2">
    <citation type="submission" date="2025-09" db="UniProtKB">
        <authorList>
            <consortium name="Ensembl"/>
        </authorList>
    </citation>
    <scope>IDENTIFICATION</scope>
</reference>
<dbReference type="InterPro" id="IPR009686">
    <property type="entry name" value="Senescence/spartin_C"/>
</dbReference>
<evidence type="ECO:0000313" key="3">
    <source>
        <dbReference type="Ensembl" id="ENSPMAP00000010860.1"/>
    </source>
</evidence>
<feature type="region of interest" description="Disordered" evidence="1">
    <location>
        <begin position="31"/>
        <end position="79"/>
    </location>
</feature>
<sequence length="505" mass="52942">WDETRRTQAKMQESLLSMQSRVQDLEARLEPRTTSLVPSAPLLPASTLRVPPRPSEKAPLPPGGVWFESAGQPPPLQGLPLAPPSPQRLPPALPCYVATGSTDLPPMYTPQPVEGHTSLSMGTAHGELLLLPPGYAQCQEKPSGLQVAPVQQVLGPDAVELFLIADGAQIFFVSVAGLVSAPSYPGFLRIATFRSQGPDAPPGRPPAFLQVSGWLHPLVPGSSPVLRSSQGIYVFPDMCSGEAGATVGVLLSPELPAEQRRLFEEHLGRLAQFCVQAPEDGAAGGQAMSADAPKAAAPDPEKGTPQLMPEWSEKMSHGILSGASWISRGLLRGAEATGKVLNKGATAVREHIPAESQVPPQARANARPTAAAPPAQAPSAAEPHRANPGTNREPSLVKAGKSLVGGVVDAMSSVSKEVAPHLKRYGEKIMPESLKQPDSDGARALHGAKMVASSSAQGLSTIWDGLSSAAKTIARSVSSSTVQPVSQGHLQRRVFYIPPETLVAV</sequence>
<evidence type="ECO:0000256" key="1">
    <source>
        <dbReference type="SAM" id="MobiDB-lite"/>
    </source>
</evidence>
<feature type="compositionally biased region" description="Low complexity" evidence="1">
    <location>
        <begin position="359"/>
        <end position="381"/>
    </location>
</feature>
<feature type="region of interest" description="Disordered" evidence="1">
    <location>
        <begin position="281"/>
        <end position="308"/>
    </location>
</feature>
<dbReference type="STRING" id="7757.ENSPMAP00000010860"/>
<reference evidence="3" key="1">
    <citation type="submission" date="2025-08" db="UniProtKB">
        <authorList>
            <consortium name="Ensembl"/>
        </authorList>
    </citation>
    <scope>IDENTIFICATION</scope>
</reference>
<dbReference type="GO" id="GO:0005886">
    <property type="term" value="C:plasma membrane"/>
    <property type="evidence" value="ECO:0007669"/>
    <property type="project" value="TreeGrafter"/>
</dbReference>
<feature type="domain" description="Senescence" evidence="2">
    <location>
        <begin position="318"/>
        <end position="486"/>
    </location>
</feature>
<proteinExistence type="predicted"/>
<dbReference type="OMA" id="EACACME"/>
<dbReference type="InterPro" id="IPR045036">
    <property type="entry name" value="Spartin-like"/>
</dbReference>
<dbReference type="GO" id="GO:0051301">
    <property type="term" value="P:cell division"/>
    <property type="evidence" value="ECO:0007669"/>
    <property type="project" value="TreeGrafter"/>
</dbReference>
<dbReference type="Ensembl" id="ENSPMAT00000010906.1">
    <property type="protein sequence ID" value="ENSPMAP00000010860.1"/>
    <property type="gene ID" value="ENSPMAG00000009882.1"/>
</dbReference>